<feature type="region of interest" description="Disordered" evidence="1">
    <location>
        <begin position="246"/>
        <end position="279"/>
    </location>
</feature>
<feature type="compositionally biased region" description="Acidic residues" evidence="1">
    <location>
        <begin position="255"/>
        <end position="266"/>
    </location>
</feature>
<dbReference type="EMBL" id="JBJQOH010000001">
    <property type="protein sequence ID" value="KAL3699501.1"/>
    <property type="molecule type" value="Genomic_DNA"/>
</dbReference>
<reference evidence="2 3" key="1">
    <citation type="submission" date="2024-09" db="EMBL/GenBank/DDBJ databases">
        <title>Chromosome-scale assembly of Riccia sorocarpa.</title>
        <authorList>
            <person name="Paukszto L."/>
        </authorList>
    </citation>
    <scope>NUCLEOTIDE SEQUENCE [LARGE SCALE GENOMIC DNA]</scope>
    <source>
        <strain evidence="2">LP-2024</strain>
        <tissue evidence="2">Aerial parts of the thallus</tissue>
    </source>
</reference>
<organism evidence="2 3">
    <name type="scientific">Riccia sorocarpa</name>
    <dbReference type="NCBI Taxonomy" id="122646"/>
    <lineage>
        <taxon>Eukaryota</taxon>
        <taxon>Viridiplantae</taxon>
        <taxon>Streptophyta</taxon>
        <taxon>Embryophyta</taxon>
        <taxon>Marchantiophyta</taxon>
        <taxon>Marchantiopsida</taxon>
        <taxon>Marchantiidae</taxon>
        <taxon>Marchantiales</taxon>
        <taxon>Ricciaceae</taxon>
        <taxon>Riccia</taxon>
    </lineage>
</organism>
<dbReference type="AlphaFoldDB" id="A0ABD3I7G1"/>
<proteinExistence type="predicted"/>
<feature type="compositionally biased region" description="Basic and acidic residues" evidence="1">
    <location>
        <begin position="219"/>
        <end position="228"/>
    </location>
</feature>
<feature type="region of interest" description="Disordered" evidence="1">
    <location>
        <begin position="177"/>
        <end position="231"/>
    </location>
</feature>
<evidence type="ECO:0000313" key="2">
    <source>
        <dbReference type="EMBL" id="KAL3699501.1"/>
    </source>
</evidence>
<dbReference type="Proteomes" id="UP001633002">
    <property type="component" value="Unassembled WGS sequence"/>
</dbReference>
<keyword evidence="3" id="KW-1185">Reference proteome</keyword>
<evidence type="ECO:0000256" key="1">
    <source>
        <dbReference type="SAM" id="MobiDB-lite"/>
    </source>
</evidence>
<comment type="caution">
    <text evidence="2">The sequence shown here is derived from an EMBL/GenBank/DDBJ whole genome shotgun (WGS) entry which is preliminary data.</text>
</comment>
<evidence type="ECO:0000313" key="3">
    <source>
        <dbReference type="Proteomes" id="UP001633002"/>
    </source>
</evidence>
<sequence length="532" mass="58921">MEERWGIGECGGYCCSVRSRVNVSEKEKESCAWMSFLAKERGEGGACATPRGLEGATRGIPHGNQERTKEVWGQGISCVMIEAELDSMQQQGHWARECPNRGQNGRDRVQKGVVTVVLPEVHLSAGEPQVAVQSGGDPGIDAEGFIPVRSHSTGWRSDIVRKEAEVGSKEANRFSILPVEEDGEVAMQDGNSVNSSEKGSKAERPNLPKLLNQGKGKGKARDEEEKSSWSKAVVRSALRKLEEQQKTLVVSKQTEDEETDAMEDGEMLASSSRDPGAKENVEPVGGLLENQQTPEIELANPFVSQFRVIQDTEHYVGLGKEVKFKGEFLNKLHSGRGPKQKGGRGGRRPQVETGDGSKGADKLRVLGYFGPNGCRLATRENSQDTEDDDRRDAARRRFVSEEIGPLSLFQIIDKVLVSHRKHPGPFILLAKYSRICWLESNEAVYDQARGYVHSKVVLENARIEATAVTSKMRVDRGRTAQQRDEEFFMMANRMLALQTSRRRSMGVLLQEVMEVSESDRERSGTSSSEEES</sequence>
<feature type="region of interest" description="Disordered" evidence="1">
    <location>
        <begin position="331"/>
        <end position="362"/>
    </location>
</feature>
<accession>A0ABD3I7G1</accession>
<protein>
    <submittedName>
        <fullName evidence="2">Uncharacterized protein</fullName>
    </submittedName>
</protein>
<feature type="compositionally biased region" description="Basic residues" evidence="1">
    <location>
        <begin position="333"/>
        <end position="347"/>
    </location>
</feature>
<name>A0ABD3I7G1_9MARC</name>
<gene>
    <name evidence="2" type="ORF">R1sor_017523</name>
</gene>